<dbReference type="AlphaFoldDB" id="A0A426UY83"/>
<protein>
    <submittedName>
        <fullName evidence="1">Pentapeptide repeat-containing protein</fullName>
    </submittedName>
</protein>
<proteinExistence type="predicted"/>
<evidence type="ECO:0000313" key="2">
    <source>
        <dbReference type="Proteomes" id="UP000277256"/>
    </source>
</evidence>
<accession>A0A426UY83</accession>
<gene>
    <name evidence="1" type="ORF">EIW28_12570</name>
</gene>
<reference evidence="1 2" key="1">
    <citation type="submission" date="2018-12" db="EMBL/GenBank/DDBJ databases">
        <title>Glycomyces sp. YIM 121974 draft genome.</title>
        <authorList>
            <person name="Li Q."/>
        </authorList>
    </citation>
    <scope>NUCLEOTIDE SEQUENCE [LARGE SCALE GENOMIC DNA]</scope>
    <source>
        <strain evidence="1 2">YIM 121974</strain>
    </source>
</reference>
<dbReference type="InterPro" id="IPR001646">
    <property type="entry name" value="5peptide_repeat"/>
</dbReference>
<name>A0A426UY83_9ACTN</name>
<dbReference type="Pfam" id="PF00805">
    <property type="entry name" value="Pentapeptide"/>
    <property type="match status" value="1"/>
</dbReference>
<dbReference type="SUPFAM" id="SSF141571">
    <property type="entry name" value="Pentapeptide repeat-like"/>
    <property type="match status" value="1"/>
</dbReference>
<dbReference type="Gene3D" id="2.160.20.80">
    <property type="entry name" value="E3 ubiquitin-protein ligase SopA"/>
    <property type="match status" value="1"/>
</dbReference>
<comment type="caution">
    <text evidence="1">The sequence shown here is derived from an EMBL/GenBank/DDBJ whole genome shotgun (WGS) entry which is preliminary data.</text>
</comment>
<dbReference type="EMBL" id="RSEB01000003">
    <property type="protein sequence ID" value="RRR99532.1"/>
    <property type="molecule type" value="Genomic_DNA"/>
</dbReference>
<dbReference type="Proteomes" id="UP000277256">
    <property type="component" value="Unassembled WGS sequence"/>
</dbReference>
<keyword evidence="2" id="KW-1185">Reference proteome</keyword>
<organism evidence="1 2">
    <name type="scientific">Glycomyces terrestris</name>
    <dbReference type="NCBI Taxonomy" id="2493553"/>
    <lineage>
        <taxon>Bacteria</taxon>
        <taxon>Bacillati</taxon>
        <taxon>Actinomycetota</taxon>
        <taxon>Actinomycetes</taxon>
        <taxon>Glycomycetales</taxon>
        <taxon>Glycomycetaceae</taxon>
        <taxon>Glycomyces</taxon>
    </lineage>
</organism>
<evidence type="ECO:0000313" key="1">
    <source>
        <dbReference type="EMBL" id="RRR99532.1"/>
    </source>
</evidence>
<sequence length="279" mass="30686">MFCTNASRSVSGPRLLHLMRRCHPVRTRLRSWRAARLLGLGPHCRRGGVACRGRARRTRVKFRKIDEKLSMRRPLVEDERLRPLEDDLDFDVEWSELLIEGADWTGAHGDGSLESSAVRNSDLSGAVLSPFEVVDVVVDHSVLSNARWEEATARRVEITESQLVGWQAQFSLVQDLYVADSRADFAGISIGTAKGPVVFERCRFTNATFLGDFSKAVFIECSFPGADFSRVSNAKGCDFRRAELGGITGLMSLKGALITADQAVEIAGELAVAAGFKLA</sequence>